<proteinExistence type="predicted"/>
<keyword evidence="2" id="KW-1185">Reference proteome</keyword>
<protein>
    <submittedName>
        <fullName evidence="1">Uncharacterized protein</fullName>
    </submittedName>
</protein>
<gene>
    <name evidence="1" type="ORF">Taro_022217</name>
</gene>
<reference evidence="1" key="1">
    <citation type="submission" date="2017-07" db="EMBL/GenBank/DDBJ databases">
        <title>Taro Niue Genome Assembly and Annotation.</title>
        <authorList>
            <person name="Atibalentja N."/>
            <person name="Keating K."/>
            <person name="Fields C.J."/>
        </authorList>
    </citation>
    <scope>NUCLEOTIDE SEQUENCE</scope>
    <source>
        <strain evidence="1">Niue_2</strain>
        <tissue evidence="1">Leaf</tissue>
    </source>
</reference>
<organism evidence="1 2">
    <name type="scientific">Colocasia esculenta</name>
    <name type="common">Wild taro</name>
    <name type="synonym">Arum esculentum</name>
    <dbReference type="NCBI Taxonomy" id="4460"/>
    <lineage>
        <taxon>Eukaryota</taxon>
        <taxon>Viridiplantae</taxon>
        <taxon>Streptophyta</taxon>
        <taxon>Embryophyta</taxon>
        <taxon>Tracheophyta</taxon>
        <taxon>Spermatophyta</taxon>
        <taxon>Magnoliopsida</taxon>
        <taxon>Liliopsida</taxon>
        <taxon>Araceae</taxon>
        <taxon>Aroideae</taxon>
        <taxon>Colocasieae</taxon>
        <taxon>Colocasia</taxon>
    </lineage>
</organism>
<dbReference type="Proteomes" id="UP000652761">
    <property type="component" value="Unassembled WGS sequence"/>
</dbReference>
<accession>A0A843V7S3</accession>
<sequence length="113" mass="12229">MEALCKGSLVQRKEYPTESSPQAKRHRVVRMATGVGQVATGPAKGRDRAVCSGGQNATGCPVAFRTRQDVGRDGSENATCRAVVFSGTSPEFERENVLHRIACQLDLFGHRVL</sequence>
<comment type="caution">
    <text evidence="1">The sequence shown here is derived from an EMBL/GenBank/DDBJ whole genome shotgun (WGS) entry which is preliminary data.</text>
</comment>
<evidence type="ECO:0000313" key="1">
    <source>
        <dbReference type="EMBL" id="MQL89644.1"/>
    </source>
</evidence>
<dbReference type="AlphaFoldDB" id="A0A843V7S3"/>
<dbReference type="EMBL" id="NMUH01001165">
    <property type="protein sequence ID" value="MQL89644.1"/>
    <property type="molecule type" value="Genomic_DNA"/>
</dbReference>
<evidence type="ECO:0000313" key="2">
    <source>
        <dbReference type="Proteomes" id="UP000652761"/>
    </source>
</evidence>
<name>A0A843V7S3_COLES</name>